<dbReference type="Proteomes" id="UP000001058">
    <property type="component" value="Unassembled WGS sequence"/>
</dbReference>
<evidence type="ECO:0000313" key="1">
    <source>
        <dbReference type="EMBL" id="EFJ41448.1"/>
    </source>
</evidence>
<sequence length="135" mass="14754">MATSGSCCCRLLRKEEAVFSLQPLAHLNIAALGCCVGDLPGELAARCLDGDLQVGQAAAAGRQDYELSALTSCEVVNCLREAPVPVERVMGYGLRQPDSYFFPKLARHGLIDFLDGTYHLVWIQEANNTLDKVRR</sequence>
<name>D8UFV9_VOLCA</name>
<organism evidence="2">
    <name type="scientific">Volvox carteri f. nagariensis</name>
    <dbReference type="NCBI Taxonomy" id="3068"/>
    <lineage>
        <taxon>Eukaryota</taxon>
        <taxon>Viridiplantae</taxon>
        <taxon>Chlorophyta</taxon>
        <taxon>core chlorophytes</taxon>
        <taxon>Chlorophyceae</taxon>
        <taxon>CS clade</taxon>
        <taxon>Chlamydomonadales</taxon>
        <taxon>Volvocaceae</taxon>
        <taxon>Volvox</taxon>
    </lineage>
</organism>
<dbReference type="KEGG" id="vcn:VOLCADRAFT_107722"/>
<dbReference type="InParanoid" id="D8UFV9"/>
<dbReference type="AlphaFoldDB" id="D8UFV9"/>
<reference evidence="1 2" key="1">
    <citation type="journal article" date="2010" name="Science">
        <title>Genomic analysis of organismal complexity in the multicellular green alga Volvox carteri.</title>
        <authorList>
            <person name="Prochnik S.E."/>
            <person name="Umen J."/>
            <person name="Nedelcu A.M."/>
            <person name="Hallmann A."/>
            <person name="Miller S.M."/>
            <person name="Nishii I."/>
            <person name="Ferris P."/>
            <person name="Kuo A."/>
            <person name="Mitros T."/>
            <person name="Fritz-Laylin L.K."/>
            <person name="Hellsten U."/>
            <person name="Chapman J."/>
            <person name="Simakov O."/>
            <person name="Rensing S.A."/>
            <person name="Terry A."/>
            <person name="Pangilinan J."/>
            <person name="Kapitonov V."/>
            <person name="Jurka J."/>
            <person name="Salamov A."/>
            <person name="Shapiro H."/>
            <person name="Schmutz J."/>
            <person name="Grimwood J."/>
            <person name="Lindquist E."/>
            <person name="Lucas S."/>
            <person name="Grigoriev I.V."/>
            <person name="Schmitt R."/>
            <person name="Kirk D."/>
            <person name="Rokhsar D.S."/>
        </authorList>
    </citation>
    <scope>NUCLEOTIDE SEQUENCE [LARGE SCALE GENOMIC DNA]</scope>
    <source>
        <strain evidence="2">f. Nagariensis / Eve</strain>
    </source>
</reference>
<dbReference type="GeneID" id="9626961"/>
<protein>
    <submittedName>
        <fullName evidence="1">Uncharacterized protein</fullName>
    </submittedName>
</protein>
<gene>
    <name evidence="1" type="ORF">VOLCADRAFT_107722</name>
</gene>
<evidence type="ECO:0000313" key="2">
    <source>
        <dbReference type="Proteomes" id="UP000001058"/>
    </source>
</evidence>
<dbReference type="RefSeq" id="XP_002957554.1">
    <property type="nucleotide sequence ID" value="XM_002957508.1"/>
</dbReference>
<dbReference type="EMBL" id="GL378395">
    <property type="protein sequence ID" value="EFJ41448.1"/>
    <property type="molecule type" value="Genomic_DNA"/>
</dbReference>
<keyword evidence="2" id="KW-1185">Reference proteome</keyword>
<accession>D8UFV9</accession>
<proteinExistence type="predicted"/>